<evidence type="ECO:0000313" key="11">
    <source>
        <dbReference type="Proteomes" id="UP000038010"/>
    </source>
</evidence>
<name>A0A0N1HBK7_9EURO</name>
<dbReference type="Pfam" id="PF00667">
    <property type="entry name" value="FAD_binding_1"/>
    <property type="match status" value="1"/>
</dbReference>
<dbReference type="InterPro" id="IPR001094">
    <property type="entry name" value="Flavdoxin-like"/>
</dbReference>
<dbReference type="Pfam" id="PF00258">
    <property type="entry name" value="Flavodoxin_1"/>
    <property type="match status" value="1"/>
</dbReference>
<evidence type="ECO:0000256" key="3">
    <source>
        <dbReference type="ARBA" id="ARBA00022630"/>
    </source>
</evidence>
<comment type="cofactor">
    <cofactor evidence="1">
        <name>FMN</name>
        <dbReference type="ChEBI" id="CHEBI:58210"/>
    </cofactor>
</comment>
<evidence type="ECO:0000313" key="10">
    <source>
        <dbReference type="EMBL" id="KPI41453.1"/>
    </source>
</evidence>
<sequence>MSWRQDLDGPAMMTTTVPSISAESTSRPDRSALILYATETGTAQDIASSFRPLLAQQKFTTVEIIPCDDLPSPSYLHHYSICIFVIATAGQGDIPNNARELVAGAELSGVRFACVGLGDRAYLKFNWAARKARKRLIQLGAEEVVKACEADESGEEGVEGGVNEWLVGFEAWLTEEWPTANGGDQGHLVVEEGPQWLLESADEHVHQPHANGSANGGHLNGSTELHASSRPQLEDGIPAILTLNKRLTPPDHWQDVRLLRLQTPLDLDYLPGDALALLPENDPEDVNALLDLMNWTAVADVPIVLKPAPSNMSNATATTTRTYPCLERPSLPHLTTPNSSHDPSSQPTTTLRNLLTTTLDISAIPRRSFFRTLARYCTQDTFQRERLLEFTDPQFLDEYFDYATRPRRSILEILQEFQAGVRVLGSRLWRYCPC</sequence>
<dbReference type="PANTHER" id="PTHR19384:SF10">
    <property type="entry name" value="NADPH-DEPENDENT DIFLAVIN OXIDOREDUCTASE 1"/>
    <property type="match status" value="1"/>
</dbReference>
<dbReference type="PRINTS" id="PR00369">
    <property type="entry name" value="FLAVODOXIN"/>
</dbReference>
<evidence type="ECO:0000256" key="4">
    <source>
        <dbReference type="ARBA" id="ARBA00022643"/>
    </source>
</evidence>
<dbReference type="InterPro" id="IPR008254">
    <property type="entry name" value="Flavodoxin/NO_synth"/>
</dbReference>
<keyword evidence="4" id="KW-0288">FMN</keyword>
<evidence type="ECO:0000259" key="9">
    <source>
        <dbReference type="PROSITE" id="PS50902"/>
    </source>
</evidence>
<dbReference type="EMBL" id="LFJN01000009">
    <property type="protein sequence ID" value="KPI41453.1"/>
    <property type="molecule type" value="Genomic_DNA"/>
</dbReference>
<dbReference type="STRING" id="1664694.A0A0N1HBK7"/>
<dbReference type="InterPro" id="IPR023173">
    <property type="entry name" value="NADPH_Cyt_P450_Rdtase_alpha"/>
</dbReference>
<keyword evidence="5" id="KW-0274">FAD</keyword>
<feature type="compositionally biased region" description="Polar residues" evidence="8">
    <location>
        <begin position="333"/>
        <end position="347"/>
    </location>
</feature>
<protein>
    <submittedName>
        <fullName evidence="10">NADPH-dependent diflavin oxido 1</fullName>
    </submittedName>
</protein>
<keyword evidence="6" id="KW-0521">NADP</keyword>
<dbReference type="PROSITE" id="PS50902">
    <property type="entry name" value="FLAVODOXIN_LIKE"/>
    <property type="match status" value="1"/>
</dbReference>
<dbReference type="GeneID" id="28741602"/>
<comment type="caution">
    <text evidence="10">The sequence shown here is derived from an EMBL/GenBank/DDBJ whole genome shotgun (WGS) entry which is preliminary data.</text>
</comment>
<gene>
    <name evidence="10" type="ORF">AB675_9209</name>
</gene>
<keyword evidence="11" id="KW-1185">Reference proteome</keyword>
<evidence type="ECO:0000256" key="8">
    <source>
        <dbReference type="SAM" id="MobiDB-lite"/>
    </source>
</evidence>
<evidence type="ECO:0000256" key="5">
    <source>
        <dbReference type="ARBA" id="ARBA00022827"/>
    </source>
</evidence>
<feature type="region of interest" description="Disordered" evidence="8">
    <location>
        <begin position="327"/>
        <end position="349"/>
    </location>
</feature>
<dbReference type="Gene3D" id="1.20.990.10">
    <property type="entry name" value="NADPH-cytochrome p450 Reductase, Chain A, domain 3"/>
    <property type="match status" value="1"/>
</dbReference>
<organism evidence="10 11">
    <name type="scientific">Cyphellophora attinorum</name>
    <dbReference type="NCBI Taxonomy" id="1664694"/>
    <lineage>
        <taxon>Eukaryota</taxon>
        <taxon>Fungi</taxon>
        <taxon>Dikarya</taxon>
        <taxon>Ascomycota</taxon>
        <taxon>Pezizomycotina</taxon>
        <taxon>Eurotiomycetes</taxon>
        <taxon>Chaetothyriomycetidae</taxon>
        <taxon>Chaetothyriales</taxon>
        <taxon>Cyphellophoraceae</taxon>
        <taxon>Cyphellophora</taxon>
    </lineage>
</organism>
<dbReference type="Gene3D" id="3.40.50.360">
    <property type="match status" value="1"/>
</dbReference>
<evidence type="ECO:0000256" key="1">
    <source>
        <dbReference type="ARBA" id="ARBA00001917"/>
    </source>
</evidence>
<dbReference type="GO" id="GO:0016491">
    <property type="term" value="F:oxidoreductase activity"/>
    <property type="evidence" value="ECO:0007669"/>
    <property type="project" value="UniProtKB-KW"/>
</dbReference>
<dbReference type="GO" id="GO:0050660">
    <property type="term" value="F:flavin adenine dinucleotide binding"/>
    <property type="evidence" value="ECO:0007669"/>
    <property type="project" value="TreeGrafter"/>
</dbReference>
<evidence type="ECO:0000256" key="2">
    <source>
        <dbReference type="ARBA" id="ARBA00001974"/>
    </source>
</evidence>
<dbReference type="GO" id="GO:0005829">
    <property type="term" value="C:cytosol"/>
    <property type="evidence" value="ECO:0007669"/>
    <property type="project" value="TreeGrafter"/>
</dbReference>
<proteinExistence type="predicted"/>
<dbReference type="PANTHER" id="PTHR19384">
    <property type="entry name" value="NITRIC OXIDE SYNTHASE-RELATED"/>
    <property type="match status" value="1"/>
</dbReference>
<reference evidence="10 11" key="1">
    <citation type="submission" date="2015-06" db="EMBL/GenBank/DDBJ databases">
        <title>Draft genome of the ant-associated black yeast Phialophora attae CBS 131958.</title>
        <authorList>
            <person name="Moreno L.F."/>
            <person name="Stielow B.J."/>
            <person name="de Hoog S."/>
            <person name="Vicente V.A."/>
            <person name="Weiss V.A."/>
            <person name="de Vries M."/>
            <person name="Cruz L.M."/>
            <person name="Souza E.M."/>
        </authorList>
    </citation>
    <scope>NUCLEOTIDE SEQUENCE [LARGE SCALE GENOMIC DNA]</scope>
    <source>
        <strain evidence="10 11">CBS 131958</strain>
    </source>
</reference>
<evidence type="ECO:0000256" key="7">
    <source>
        <dbReference type="ARBA" id="ARBA00023002"/>
    </source>
</evidence>
<dbReference type="Proteomes" id="UP000038010">
    <property type="component" value="Unassembled WGS sequence"/>
</dbReference>
<evidence type="ECO:0000256" key="6">
    <source>
        <dbReference type="ARBA" id="ARBA00022857"/>
    </source>
</evidence>
<dbReference type="OrthoDB" id="1856718at2759"/>
<dbReference type="InterPro" id="IPR017938">
    <property type="entry name" value="Riboflavin_synthase-like_b-brl"/>
</dbReference>
<dbReference type="SUPFAM" id="SSF52218">
    <property type="entry name" value="Flavoproteins"/>
    <property type="match status" value="1"/>
</dbReference>
<accession>A0A0N1HBK7</accession>
<keyword evidence="7" id="KW-0560">Oxidoreductase</keyword>
<dbReference type="AlphaFoldDB" id="A0A0N1HBK7"/>
<dbReference type="InterPro" id="IPR003097">
    <property type="entry name" value="CysJ-like_FAD-binding"/>
</dbReference>
<comment type="cofactor">
    <cofactor evidence="2">
        <name>FAD</name>
        <dbReference type="ChEBI" id="CHEBI:57692"/>
    </cofactor>
</comment>
<keyword evidence="3" id="KW-0285">Flavoprotein</keyword>
<feature type="domain" description="Flavodoxin-like" evidence="9">
    <location>
        <begin position="32"/>
        <end position="170"/>
    </location>
</feature>
<dbReference type="VEuPathDB" id="FungiDB:AB675_9209"/>
<dbReference type="InterPro" id="IPR029039">
    <property type="entry name" value="Flavoprotein-like_sf"/>
</dbReference>
<dbReference type="RefSeq" id="XP_018001416.1">
    <property type="nucleotide sequence ID" value="XM_018149722.1"/>
</dbReference>
<dbReference type="SUPFAM" id="SSF63380">
    <property type="entry name" value="Riboflavin synthase domain-like"/>
    <property type="match status" value="1"/>
</dbReference>
<dbReference type="GO" id="GO:0010181">
    <property type="term" value="F:FMN binding"/>
    <property type="evidence" value="ECO:0007669"/>
    <property type="project" value="InterPro"/>
</dbReference>